<dbReference type="HAMAP" id="MF_00169">
    <property type="entry name" value="AroQ"/>
    <property type="match status" value="1"/>
</dbReference>
<dbReference type="PANTHER" id="PTHR21272:SF3">
    <property type="entry name" value="CATABOLIC 3-DEHYDROQUINASE"/>
    <property type="match status" value="1"/>
</dbReference>
<dbReference type="GO" id="GO:0009423">
    <property type="term" value="P:chorismate biosynthetic process"/>
    <property type="evidence" value="ECO:0007669"/>
    <property type="project" value="UniProtKB-UniRule"/>
</dbReference>
<dbReference type="SUPFAM" id="SSF52304">
    <property type="entry name" value="Type II 3-dehydroquinate dehydratase"/>
    <property type="match status" value="1"/>
</dbReference>
<dbReference type="InterPro" id="IPR036441">
    <property type="entry name" value="DHquinase_II_sf"/>
</dbReference>
<dbReference type="OrthoDB" id="9790793at2"/>
<dbReference type="GO" id="GO:0008652">
    <property type="term" value="P:amino acid biosynthetic process"/>
    <property type="evidence" value="ECO:0007669"/>
    <property type="project" value="UniProtKB-KW"/>
</dbReference>
<evidence type="ECO:0000256" key="8">
    <source>
        <dbReference type="HAMAP-Rule" id="MF_00169"/>
    </source>
</evidence>
<dbReference type="AlphaFoldDB" id="A0A0E9M228"/>
<dbReference type="EMBL" id="BAZW01000047">
    <property type="protein sequence ID" value="GAO31426.1"/>
    <property type="molecule type" value="Genomic_DNA"/>
</dbReference>
<dbReference type="GO" id="GO:0019631">
    <property type="term" value="P:quinate catabolic process"/>
    <property type="evidence" value="ECO:0007669"/>
    <property type="project" value="TreeGrafter"/>
</dbReference>
<proteinExistence type="inferred from homology"/>
<comment type="catalytic activity">
    <reaction evidence="1 8">
        <text>3-dehydroquinate = 3-dehydroshikimate + H2O</text>
        <dbReference type="Rhea" id="RHEA:21096"/>
        <dbReference type="ChEBI" id="CHEBI:15377"/>
        <dbReference type="ChEBI" id="CHEBI:16630"/>
        <dbReference type="ChEBI" id="CHEBI:32364"/>
        <dbReference type="EC" id="4.2.1.10"/>
    </reaction>
</comment>
<dbReference type="Pfam" id="PF01220">
    <property type="entry name" value="DHquinase_II"/>
    <property type="match status" value="1"/>
</dbReference>
<evidence type="ECO:0000256" key="10">
    <source>
        <dbReference type="PIRSR" id="PIRSR001399-2"/>
    </source>
</evidence>
<evidence type="ECO:0000256" key="2">
    <source>
        <dbReference type="ARBA" id="ARBA00003924"/>
    </source>
</evidence>
<evidence type="ECO:0000256" key="9">
    <source>
        <dbReference type="PIRSR" id="PIRSR001399-1"/>
    </source>
</evidence>
<evidence type="ECO:0000256" key="4">
    <source>
        <dbReference type="ARBA" id="ARBA00011037"/>
    </source>
</evidence>
<evidence type="ECO:0000256" key="7">
    <source>
        <dbReference type="ARBA" id="ARBA00023239"/>
    </source>
</evidence>
<dbReference type="EC" id="4.2.1.10" evidence="6 8"/>
<evidence type="ECO:0000256" key="1">
    <source>
        <dbReference type="ARBA" id="ARBA00001864"/>
    </source>
</evidence>
<dbReference type="NCBIfam" id="NF003806">
    <property type="entry name" value="PRK05395.1-3"/>
    <property type="match status" value="1"/>
</dbReference>
<feature type="binding site" evidence="8 10">
    <location>
        <position position="84"/>
    </location>
    <ligand>
        <name>substrate</name>
    </ligand>
</feature>
<accession>A0A0E9M228</accession>
<feature type="binding site" evidence="8 10">
    <location>
        <begin position="98"/>
        <end position="99"/>
    </location>
    <ligand>
        <name>substrate</name>
    </ligand>
</feature>
<dbReference type="Gene3D" id="3.40.50.9100">
    <property type="entry name" value="Dehydroquinase, class II"/>
    <property type="match status" value="1"/>
</dbReference>
<evidence type="ECO:0000256" key="11">
    <source>
        <dbReference type="PIRSR" id="PIRSR001399-3"/>
    </source>
</evidence>
<evidence type="ECO:0000256" key="5">
    <source>
        <dbReference type="ARBA" id="ARBA00011193"/>
    </source>
</evidence>
<feature type="binding site" evidence="8 10">
    <location>
        <position position="77"/>
    </location>
    <ligand>
        <name>substrate</name>
    </ligand>
</feature>
<feature type="active site" description="Proton acceptor" evidence="8 9">
    <location>
        <position position="22"/>
    </location>
</feature>
<keyword evidence="13" id="KW-1185">Reference proteome</keyword>
<dbReference type="GO" id="GO:0009073">
    <property type="term" value="P:aromatic amino acid family biosynthetic process"/>
    <property type="evidence" value="ECO:0007669"/>
    <property type="project" value="UniProtKB-KW"/>
</dbReference>
<evidence type="ECO:0000313" key="13">
    <source>
        <dbReference type="Proteomes" id="UP000032900"/>
    </source>
</evidence>
<organism evidence="12 13">
    <name type="scientific">Geofilum rubicundum JCM 15548</name>
    <dbReference type="NCBI Taxonomy" id="1236989"/>
    <lineage>
        <taxon>Bacteria</taxon>
        <taxon>Pseudomonadati</taxon>
        <taxon>Bacteroidota</taxon>
        <taxon>Bacteroidia</taxon>
        <taxon>Marinilabiliales</taxon>
        <taxon>Marinilabiliaceae</taxon>
        <taxon>Geofilum</taxon>
    </lineage>
</organism>
<feature type="site" description="Transition state stabilizer" evidence="8 11">
    <location>
        <position position="17"/>
    </location>
</feature>
<keyword evidence="8" id="KW-0028">Amino-acid biosynthesis</keyword>
<dbReference type="PIRSF" id="PIRSF001399">
    <property type="entry name" value="DHquinase_II"/>
    <property type="match status" value="1"/>
</dbReference>
<protein>
    <recommendedName>
        <fullName evidence="6 8">3-dehydroquinate dehydratase</fullName>
        <shortName evidence="8">3-dehydroquinase</shortName>
        <ecNumber evidence="6 8">4.2.1.10</ecNumber>
    </recommendedName>
    <alternativeName>
        <fullName evidence="8">Type II DHQase</fullName>
    </alternativeName>
</protein>
<keyword evidence="8" id="KW-0057">Aromatic amino acid biosynthesis</keyword>
<evidence type="ECO:0000256" key="6">
    <source>
        <dbReference type="ARBA" id="ARBA00012060"/>
    </source>
</evidence>
<name>A0A0E9M228_9BACT</name>
<dbReference type="CDD" id="cd00466">
    <property type="entry name" value="DHQase_II"/>
    <property type="match status" value="1"/>
</dbReference>
<dbReference type="PANTHER" id="PTHR21272">
    <property type="entry name" value="CATABOLIC 3-DEHYDROQUINASE"/>
    <property type="match status" value="1"/>
</dbReference>
<comment type="subunit">
    <text evidence="5 8">Homododecamer.</text>
</comment>
<dbReference type="NCBIfam" id="NF003805">
    <property type="entry name" value="PRK05395.1-2"/>
    <property type="match status" value="1"/>
</dbReference>
<dbReference type="STRING" id="1236989.JCM15548_13786"/>
<feature type="binding site" evidence="8 10">
    <location>
        <position position="71"/>
    </location>
    <ligand>
        <name>substrate</name>
    </ligand>
</feature>
<dbReference type="InterPro" id="IPR018509">
    <property type="entry name" value="DHquinase_II_CS"/>
</dbReference>
<reference evidence="12 13" key="1">
    <citation type="journal article" date="2015" name="Microbes Environ.">
        <title>Distribution and evolution of nitrogen fixation genes in the phylum bacteroidetes.</title>
        <authorList>
            <person name="Inoue J."/>
            <person name="Oshima K."/>
            <person name="Suda W."/>
            <person name="Sakamoto M."/>
            <person name="Iino T."/>
            <person name="Noda S."/>
            <person name="Hongoh Y."/>
            <person name="Hattori M."/>
            <person name="Ohkuma M."/>
        </authorList>
    </citation>
    <scope>NUCLEOTIDE SEQUENCE [LARGE SCALE GENOMIC DNA]</scope>
    <source>
        <strain evidence="12">JCM 15548</strain>
    </source>
</reference>
<comment type="function">
    <text evidence="2 8">Catalyzes a trans-dehydration via an enolate intermediate.</text>
</comment>
<dbReference type="NCBIfam" id="TIGR01088">
    <property type="entry name" value="aroQ"/>
    <property type="match status" value="1"/>
</dbReference>
<comment type="pathway">
    <text evidence="3 8">Metabolic intermediate biosynthesis; chorismate biosynthesis; chorismate from D-erythrose 4-phosphate and phosphoenolpyruvate: step 3/7.</text>
</comment>
<dbReference type="Proteomes" id="UP000032900">
    <property type="component" value="Unassembled WGS sequence"/>
</dbReference>
<evidence type="ECO:0000256" key="3">
    <source>
        <dbReference type="ARBA" id="ARBA00004902"/>
    </source>
</evidence>
<feature type="binding site" evidence="8 10">
    <location>
        <position position="108"/>
    </location>
    <ligand>
        <name>substrate</name>
    </ligand>
</feature>
<evidence type="ECO:0000313" key="12">
    <source>
        <dbReference type="EMBL" id="GAO31426.1"/>
    </source>
</evidence>
<dbReference type="UniPathway" id="UPA00053">
    <property type="reaction ID" value="UER00086"/>
</dbReference>
<dbReference type="NCBIfam" id="NF003807">
    <property type="entry name" value="PRK05395.1-4"/>
    <property type="match status" value="1"/>
</dbReference>
<dbReference type="RefSeq" id="WP_062127534.1">
    <property type="nucleotide sequence ID" value="NZ_BAZW01000047.1"/>
</dbReference>
<sequence>MKILIINGPNLNLLGVREPDIYGNQSFDSYLETLKKKYPDVEISYFQSNGEGALVDCIHEFGFSVDGIIINAAAYTHTSVAIADALSAITATVVEVHISNVFKREDFRHHSFISPVVQGVIGGFGLKSYELALNAIVKQ</sequence>
<feature type="active site" description="Proton donor" evidence="8 9">
    <location>
        <position position="97"/>
    </location>
</feature>
<dbReference type="PROSITE" id="PS01029">
    <property type="entry name" value="DEHYDROQUINASE_II"/>
    <property type="match status" value="1"/>
</dbReference>
<dbReference type="GO" id="GO:0003855">
    <property type="term" value="F:3-dehydroquinate dehydratase activity"/>
    <property type="evidence" value="ECO:0007669"/>
    <property type="project" value="UniProtKB-UniRule"/>
</dbReference>
<keyword evidence="7 8" id="KW-0456">Lyase</keyword>
<dbReference type="InterPro" id="IPR001874">
    <property type="entry name" value="DHquinase_II"/>
</dbReference>
<comment type="caution">
    <text evidence="12">The sequence shown here is derived from an EMBL/GenBank/DDBJ whole genome shotgun (WGS) entry which is preliminary data.</text>
</comment>
<comment type="similarity">
    <text evidence="4 8">Belongs to the type-II 3-dehydroquinase family.</text>
</comment>
<gene>
    <name evidence="8" type="primary">aroQ</name>
    <name evidence="12" type="ORF">JCM15548_13786</name>
</gene>